<feature type="region of interest" description="Disordered" evidence="2">
    <location>
        <begin position="126"/>
        <end position="145"/>
    </location>
</feature>
<dbReference type="Pfam" id="PF00329">
    <property type="entry name" value="Complex1_30kDa"/>
    <property type="match status" value="1"/>
</dbReference>
<dbReference type="Gene3D" id="3.30.460.80">
    <property type="entry name" value="NADH:ubiquinone oxidoreductase, 30kDa subunit"/>
    <property type="match status" value="1"/>
</dbReference>
<evidence type="ECO:0000313" key="5">
    <source>
        <dbReference type="Proteomes" id="UP000602076"/>
    </source>
</evidence>
<name>A0A927CYL2_9BACI</name>
<feature type="compositionally biased region" description="Low complexity" evidence="2">
    <location>
        <begin position="78"/>
        <end position="89"/>
    </location>
</feature>
<sequence length="301" mass="33593">MKRLAERNKQKEQASDVQKDIKVKALQNQTPEEVAKAKAAAAAKAKAAALAKQKEKAAGEANGLATDEEKRKAKEKAAVAAKAKAAALAKQKEKAAGEANSSATDEEKRKAKEKAVAAAKAKAAALAKQKERKSTETEEEEKLPAPNQSVLDEYVKNIVDTLGKDVLEETYINRLSKNVPTLVAKREYYFKLAEFLKNNLSFNYLSELHGTDFITHMEVYVYLYSHSINQSIVLKTKLDREESSIHSLVPLWEGANWPECEAYDLLGIQFENHPDLKRILLGEDWVGHPLRKDYEPFDVEV</sequence>
<dbReference type="SUPFAM" id="SSF143243">
    <property type="entry name" value="Nqo5-like"/>
    <property type="match status" value="1"/>
</dbReference>
<evidence type="ECO:0000259" key="3">
    <source>
        <dbReference type="Pfam" id="PF00329"/>
    </source>
</evidence>
<feature type="compositionally biased region" description="Basic and acidic residues" evidence="2">
    <location>
        <begin position="105"/>
        <end position="114"/>
    </location>
</feature>
<accession>A0A927CYL2</accession>
<keyword evidence="5" id="KW-1185">Reference proteome</keyword>
<reference evidence="4" key="1">
    <citation type="submission" date="2020-09" db="EMBL/GenBank/DDBJ databases">
        <title>Bacillus faecalis sp. nov., a moderately halophilic bacterium isolated from cow faeces.</title>
        <authorList>
            <person name="Jiang L."/>
            <person name="Lee J."/>
        </authorList>
    </citation>
    <scope>NUCLEOTIDE SEQUENCE</scope>
    <source>
        <strain evidence="4">AGMB 02131</strain>
    </source>
</reference>
<protein>
    <submittedName>
        <fullName evidence="4">NADH-quinone oxidoreductase subunit C</fullName>
    </submittedName>
</protein>
<feature type="compositionally biased region" description="Basic and acidic residues" evidence="2">
    <location>
        <begin position="67"/>
        <end position="77"/>
    </location>
</feature>
<dbReference type="Proteomes" id="UP000602076">
    <property type="component" value="Unassembled WGS sequence"/>
</dbReference>
<comment type="similarity">
    <text evidence="1">Belongs to the complex I 30 kDa subunit family.</text>
</comment>
<dbReference type="EMBL" id="JACXSI010000035">
    <property type="protein sequence ID" value="MBD3109489.1"/>
    <property type="molecule type" value="Genomic_DNA"/>
</dbReference>
<feature type="domain" description="NADH:ubiquinone oxidoreductase 30kDa subunit" evidence="3">
    <location>
        <begin position="184"/>
        <end position="295"/>
    </location>
</feature>
<organism evidence="4 5">
    <name type="scientific">Peribacillus faecalis</name>
    <dbReference type="NCBI Taxonomy" id="2772559"/>
    <lineage>
        <taxon>Bacteria</taxon>
        <taxon>Bacillati</taxon>
        <taxon>Bacillota</taxon>
        <taxon>Bacilli</taxon>
        <taxon>Bacillales</taxon>
        <taxon>Bacillaceae</taxon>
        <taxon>Peribacillus</taxon>
    </lineage>
</organism>
<dbReference type="InterPro" id="IPR001268">
    <property type="entry name" value="NADH_UbQ_OxRdtase_30kDa_su"/>
</dbReference>
<dbReference type="PANTHER" id="PTHR10884">
    <property type="entry name" value="NADH DEHYDROGENASE UBIQUINONE IRON-SULFUR PROTEIN 3"/>
    <property type="match status" value="1"/>
</dbReference>
<evidence type="ECO:0000256" key="1">
    <source>
        <dbReference type="ARBA" id="ARBA00007569"/>
    </source>
</evidence>
<proteinExistence type="inferred from homology"/>
<gene>
    <name evidence="4" type="ORF">IEO70_14160</name>
</gene>
<dbReference type="PANTHER" id="PTHR10884:SF14">
    <property type="entry name" value="NADH DEHYDROGENASE [UBIQUINONE] IRON-SULFUR PROTEIN 3, MITOCHONDRIAL"/>
    <property type="match status" value="1"/>
</dbReference>
<comment type="caution">
    <text evidence="4">The sequence shown here is derived from an EMBL/GenBank/DDBJ whole genome shotgun (WGS) entry which is preliminary data.</text>
</comment>
<dbReference type="GO" id="GO:0008137">
    <property type="term" value="F:NADH dehydrogenase (ubiquinone) activity"/>
    <property type="evidence" value="ECO:0007669"/>
    <property type="project" value="InterPro"/>
</dbReference>
<dbReference type="InterPro" id="IPR037232">
    <property type="entry name" value="NADH_quin_OxRdtase_su_C/D-like"/>
</dbReference>
<dbReference type="AlphaFoldDB" id="A0A927CYL2"/>
<evidence type="ECO:0000256" key="2">
    <source>
        <dbReference type="SAM" id="MobiDB-lite"/>
    </source>
</evidence>
<feature type="region of interest" description="Disordered" evidence="2">
    <location>
        <begin position="45"/>
        <end position="114"/>
    </location>
</feature>
<evidence type="ECO:0000313" key="4">
    <source>
        <dbReference type="EMBL" id="MBD3109489.1"/>
    </source>
</evidence>